<dbReference type="WBParaSite" id="L893_g33851.t1">
    <property type="protein sequence ID" value="L893_g33851.t1"/>
    <property type="gene ID" value="L893_g33851"/>
</dbReference>
<evidence type="ECO:0000313" key="1">
    <source>
        <dbReference type="Proteomes" id="UP000095287"/>
    </source>
</evidence>
<evidence type="ECO:0000313" key="2">
    <source>
        <dbReference type="WBParaSite" id="L893_g33851.t1"/>
    </source>
</evidence>
<dbReference type="Proteomes" id="UP000095287">
    <property type="component" value="Unplaced"/>
</dbReference>
<accession>A0A1I8A996</accession>
<protein>
    <submittedName>
        <fullName evidence="2">Uncharacterized protein</fullName>
    </submittedName>
</protein>
<reference evidence="2" key="1">
    <citation type="submission" date="2016-11" db="UniProtKB">
        <authorList>
            <consortium name="WormBaseParasite"/>
        </authorList>
    </citation>
    <scope>IDENTIFICATION</scope>
</reference>
<organism evidence="1 2">
    <name type="scientific">Steinernema glaseri</name>
    <dbReference type="NCBI Taxonomy" id="37863"/>
    <lineage>
        <taxon>Eukaryota</taxon>
        <taxon>Metazoa</taxon>
        <taxon>Ecdysozoa</taxon>
        <taxon>Nematoda</taxon>
        <taxon>Chromadorea</taxon>
        <taxon>Rhabditida</taxon>
        <taxon>Tylenchina</taxon>
        <taxon>Panagrolaimomorpha</taxon>
        <taxon>Strongyloidoidea</taxon>
        <taxon>Steinernematidae</taxon>
        <taxon>Steinernema</taxon>
    </lineage>
</organism>
<proteinExistence type="predicted"/>
<name>A0A1I8A996_9BILA</name>
<sequence>MKCPEAFFVLSRVFEFYKKRQHLSKEAEQRQQQVDSIARVHRWRSREFTAPPVVLENFRGEGLKPAVRRTTHRALCVAQQTISVSSFASADEQMGD</sequence>
<keyword evidence="1" id="KW-1185">Reference proteome</keyword>
<dbReference type="AlphaFoldDB" id="A0A1I8A996"/>